<comment type="subcellular location">
    <subcellularLocation>
        <location evidence="13">Cytoplasm</location>
    </subcellularLocation>
</comment>
<keyword evidence="14" id="KW-0175">Coiled coil</keyword>
<dbReference type="InterPro" id="IPR036621">
    <property type="entry name" value="Anticodon-bd_dom_sf"/>
</dbReference>
<dbReference type="CDD" id="cd00860">
    <property type="entry name" value="ThrRS_anticodon"/>
    <property type="match status" value="1"/>
</dbReference>
<keyword evidence="9 13" id="KW-0694">RNA-binding</keyword>
<evidence type="ECO:0000256" key="13">
    <source>
        <dbReference type="HAMAP-Rule" id="MF_00184"/>
    </source>
</evidence>
<evidence type="ECO:0000259" key="17">
    <source>
        <dbReference type="PROSITE" id="PS51880"/>
    </source>
</evidence>
<dbReference type="Gene3D" id="3.40.50.800">
    <property type="entry name" value="Anticodon-binding domain"/>
    <property type="match status" value="1"/>
</dbReference>
<evidence type="ECO:0000313" key="19">
    <source>
        <dbReference type="Proteomes" id="UP000199024"/>
    </source>
</evidence>
<evidence type="ECO:0000256" key="4">
    <source>
        <dbReference type="ARBA" id="ARBA00022598"/>
    </source>
</evidence>
<evidence type="ECO:0000256" key="14">
    <source>
        <dbReference type="SAM" id="Coils"/>
    </source>
</evidence>
<dbReference type="GO" id="GO:0005524">
    <property type="term" value="F:ATP binding"/>
    <property type="evidence" value="ECO:0007669"/>
    <property type="project" value="UniProtKB-UniRule"/>
</dbReference>
<dbReference type="SUPFAM" id="SSF55681">
    <property type="entry name" value="Class II aaRS and biotin synthetases"/>
    <property type="match status" value="1"/>
</dbReference>
<evidence type="ECO:0000256" key="3">
    <source>
        <dbReference type="ARBA" id="ARBA00022555"/>
    </source>
</evidence>
<evidence type="ECO:0000259" key="16">
    <source>
        <dbReference type="PROSITE" id="PS50862"/>
    </source>
</evidence>
<dbReference type="Gene3D" id="3.30.980.10">
    <property type="entry name" value="Threonyl-trna Synthetase, Chain A, domain 2"/>
    <property type="match status" value="1"/>
</dbReference>
<organism evidence="18 19">
    <name type="scientific">Granulicella pectinivorans</name>
    <dbReference type="NCBI Taxonomy" id="474950"/>
    <lineage>
        <taxon>Bacteria</taxon>
        <taxon>Pseudomonadati</taxon>
        <taxon>Acidobacteriota</taxon>
        <taxon>Terriglobia</taxon>
        <taxon>Terriglobales</taxon>
        <taxon>Acidobacteriaceae</taxon>
        <taxon>Granulicella</taxon>
    </lineage>
</organism>
<dbReference type="InterPro" id="IPR004154">
    <property type="entry name" value="Anticodon-bd"/>
</dbReference>
<comment type="caution">
    <text evidence="13">Lacks conserved residue(s) required for the propagation of feature annotation.</text>
</comment>
<evidence type="ECO:0000256" key="9">
    <source>
        <dbReference type="ARBA" id="ARBA00022884"/>
    </source>
</evidence>
<dbReference type="SUPFAM" id="SSF52954">
    <property type="entry name" value="Class II aaRS ABD-related"/>
    <property type="match status" value="1"/>
</dbReference>
<evidence type="ECO:0000256" key="11">
    <source>
        <dbReference type="ARBA" id="ARBA00023146"/>
    </source>
</evidence>
<dbReference type="InterPro" id="IPR002320">
    <property type="entry name" value="Thr-tRNA-ligase_IIa"/>
</dbReference>
<dbReference type="InterPro" id="IPR004095">
    <property type="entry name" value="TGS"/>
</dbReference>
<keyword evidence="5 13" id="KW-0479">Metal-binding</keyword>
<keyword evidence="7 13" id="KW-0862">Zinc</keyword>
<dbReference type="InterPro" id="IPR047246">
    <property type="entry name" value="ThrRS_anticodon"/>
</dbReference>
<dbReference type="PRINTS" id="PR01047">
    <property type="entry name" value="TRNASYNTHTHR"/>
</dbReference>
<evidence type="ECO:0000313" key="18">
    <source>
        <dbReference type="EMBL" id="SFS02451.1"/>
    </source>
</evidence>
<dbReference type="InterPro" id="IPR012676">
    <property type="entry name" value="TGS-like"/>
</dbReference>
<evidence type="ECO:0000256" key="15">
    <source>
        <dbReference type="SAM" id="MobiDB-lite"/>
    </source>
</evidence>
<keyword evidence="11 13" id="KW-0030">Aminoacyl-tRNA synthetase</keyword>
<evidence type="ECO:0000256" key="5">
    <source>
        <dbReference type="ARBA" id="ARBA00022723"/>
    </source>
</evidence>
<keyword evidence="2 13" id="KW-0963">Cytoplasm</keyword>
<dbReference type="STRING" id="474950.SAMN05421771_0681"/>
<dbReference type="Pfam" id="PF03129">
    <property type="entry name" value="HGTP_anticodon"/>
    <property type="match status" value="1"/>
</dbReference>
<dbReference type="PROSITE" id="PS51880">
    <property type="entry name" value="TGS"/>
    <property type="match status" value="1"/>
</dbReference>
<dbReference type="SMART" id="SM00863">
    <property type="entry name" value="tRNA_SAD"/>
    <property type="match status" value="1"/>
</dbReference>
<protein>
    <recommendedName>
        <fullName evidence="13">Threonine--tRNA ligase</fullName>
        <ecNumber evidence="13">6.1.1.3</ecNumber>
    </recommendedName>
    <alternativeName>
        <fullName evidence="13">Threonyl-tRNA synthetase</fullName>
        <shortName evidence="13">ThrRS</shortName>
    </alternativeName>
</protein>
<name>A0A1I6LG95_9BACT</name>
<dbReference type="Gene3D" id="3.30.930.10">
    <property type="entry name" value="Bira Bifunctional Protein, Domain 2"/>
    <property type="match status" value="1"/>
</dbReference>
<dbReference type="EC" id="6.1.1.3" evidence="13"/>
<feature type="domain" description="TGS" evidence="17">
    <location>
        <begin position="6"/>
        <end position="97"/>
    </location>
</feature>
<dbReference type="FunFam" id="3.30.980.10:FF:000005">
    <property type="entry name" value="Threonyl-tRNA synthetase, mitochondrial"/>
    <property type="match status" value="1"/>
</dbReference>
<dbReference type="GO" id="GO:0006435">
    <property type="term" value="P:threonyl-tRNA aminoacylation"/>
    <property type="evidence" value="ECO:0007669"/>
    <property type="project" value="UniProtKB-UniRule"/>
</dbReference>
<dbReference type="PANTHER" id="PTHR11451:SF44">
    <property type="entry name" value="THREONINE--TRNA LIGASE, CHLOROPLASTIC_MITOCHONDRIAL 2"/>
    <property type="match status" value="1"/>
</dbReference>
<dbReference type="GO" id="GO:0000049">
    <property type="term" value="F:tRNA binding"/>
    <property type="evidence" value="ECO:0007669"/>
    <property type="project" value="UniProtKB-KW"/>
</dbReference>
<evidence type="ECO:0000256" key="8">
    <source>
        <dbReference type="ARBA" id="ARBA00022840"/>
    </source>
</evidence>
<dbReference type="OrthoDB" id="9802304at2"/>
<feature type="domain" description="Aminoacyl-transfer RNA synthetases class-II family profile" evidence="16">
    <location>
        <begin position="279"/>
        <end position="575"/>
    </location>
</feature>
<feature type="region of interest" description="Disordered" evidence="15">
    <location>
        <begin position="55"/>
        <end position="79"/>
    </location>
</feature>
<dbReference type="CDD" id="cd00771">
    <property type="entry name" value="ThrRS_core"/>
    <property type="match status" value="1"/>
</dbReference>
<comment type="similarity">
    <text evidence="1 13">Belongs to the class-II aminoacyl-tRNA synthetase family.</text>
</comment>
<keyword evidence="19" id="KW-1185">Reference proteome</keyword>
<dbReference type="Pfam" id="PF07973">
    <property type="entry name" value="tRNA_SAD"/>
    <property type="match status" value="1"/>
</dbReference>
<comment type="subunit">
    <text evidence="13">Homodimer.</text>
</comment>
<feature type="binding site" evidence="13">
    <location>
        <position position="372"/>
    </location>
    <ligand>
        <name>Zn(2+)</name>
        <dbReference type="ChEBI" id="CHEBI:29105"/>
        <note>catalytic</note>
    </ligand>
</feature>
<dbReference type="Proteomes" id="UP000199024">
    <property type="component" value="Unassembled WGS sequence"/>
</dbReference>
<keyword evidence="8 13" id="KW-0067">ATP-binding</keyword>
<dbReference type="SUPFAM" id="SSF55186">
    <property type="entry name" value="ThrRS/AlaRS common domain"/>
    <property type="match status" value="1"/>
</dbReference>
<dbReference type="PROSITE" id="PS50862">
    <property type="entry name" value="AA_TRNA_LIGASE_II"/>
    <property type="match status" value="1"/>
</dbReference>
<dbReference type="PANTHER" id="PTHR11451">
    <property type="entry name" value="THREONINE-TRNA LIGASE"/>
    <property type="match status" value="1"/>
</dbReference>
<dbReference type="GO" id="GO:0005737">
    <property type="term" value="C:cytoplasm"/>
    <property type="evidence" value="ECO:0007669"/>
    <property type="project" value="UniProtKB-SubCell"/>
</dbReference>
<feature type="coiled-coil region" evidence="14">
    <location>
        <begin position="596"/>
        <end position="629"/>
    </location>
</feature>
<evidence type="ECO:0000256" key="6">
    <source>
        <dbReference type="ARBA" id="ARBA00022741"/>
    </source>
</evidence>
<accession>A0A1I6LG95</accession>
<keyword evidence="6 13" id="KW-0547">Nucleotide-binding</keyword>
<dbReference type="EMBL" id="FOZL01000001">
    <property type="protein sequence ID" value="SFS02451.1"/>
    <property type="molecule type" value="Genomic_DNA"/>
</dbReference>
<evidence type="ECO:0000256" key="2">
    <source>
        <dbReference type="ARBA" id="ARBA00022490"/>
    </source>
</evidence>
<dbReference type="GO" id="GO:0004829">
    <property type="term" value="F:threonine-tRNA ligase activity"/>
    <property type="evidence" value="ECO:0007669"/>
    <property type="project" value="UniProtKB-UniRule"/>
</dbReference>
<dbReference type="AlphaFoldDB" id="A0A1I6LG95"/>
<dbReference type="InterPro" id="IPR012675">
    <property type="entry name" value="Beta-grasp_dom_sf"/>
</dbReference>
<comment type="catalytic activity">
    <reaction evidence="12 13">
        <text>tRNA(Thr) + L-threonine + ATP = L-threonyl-tRNA(Thr) + AMP + diphosphate + H(+)</text>
        <dbReference type="Rhea" id="RHEA:24624"/>
        <dbReference type="Rhea" id="RHEA-COMP:9670"/>
        <dbReference type="Rhea" id="RHEA-COMP:9704"/>
        <dbReference type="ChEBI" id="CHEBI:15378"/>
        <dbReference type="ChEBI" id="CHEBI:30616"/>
        <dbReference type="ChEBI" id="CHEBI:33019"/>
        <dbReference type="ChEBI" id="CHEBI:57926"/>
        <dbReference type="ChEBI" id="CHEBI:78442"/>
        <dbReference type="ChEBI" id="CHEBI:78534"/>
        <dbReference type="ChEBI" id="CHEBI:456215"/>
        <dbReference type="EC" id="6.1.1.3"/>
    </reaction>
</comment>
<dbReference type="Pfam" id="PF02824">
    <property type="entry name" value="TGS"/>
    <property type="match status" value="1"/>
</dbReference>
<proteinExistence type="inferred from homology"/>
<keyword evidence="10 13" id="KW-0648">Protein biosynthesis</keyword>
<evidence type="ECO:0000256" key="12">
    <source>
        <dbReference type="ARBA" id="ARBA00049515"/>
    </source>
</evidence>
<dbReference type="InterPro" id="IPR002314">
    <property type="entry name" value="aa-tRNA-synt_IIb"/>
</dbReference>
<evidence type="ECO:0000256" key="1">
    <source>
        <dbReference type="ARBA" id="ARBA00008226"/>
    </source>
</evidence>
<dbReference type="GO" id="GO:0046872">
    <property type="term" value="F:metal ion binding"/>
    <property type="evidence" value="ECO:0007669"/>
    <property type="project" value="UniProtKB-KW"/>
</dbReference>
<dbReference type="CDD" id="cd01667">
    <property type="entry name" value="TGS_ThrRS"/>
    <property type="match status" value="1"/>
</dbReference>
<feature type="binding site" evidence="13">
    <location>
        <position position="423"/>
    </location>
    <ligand>
        <name>Zn(2+)</name>
        <dbReference type="ChEBI" id="CHEBI:29105"/>
        <note>catalytic</note>
    </ligand>
</feature>
<comment type="cofactor">
    <cofactor evidence="13">
        <name>Zn(2+)</name>
        <dbReference type="ChEBI" id="CHEBI:29105"/>
    </cofactor>
    <text evidence="13">Binds 1 zinc ion per subunit.</text>
</comment>
<dbReference type="InterPro" id="IPR045864">
    <property type="entry name" value="aa-tRNA-synth_II/BPL/LPL"/>
</dbReference>
<keyword evidence="4 13" id="KW-0436">Ligase</keyword>
<dbReference type="RefSeq" id="WP_089836620.1">
    <property type="nucleotide sequence ID" value="NZ_FOZL01000001.1"/>
</dbReference>
<dbReference type="Gene3D" id="3.10.20.30">
    <property type="match status" value="1"/>
</dbReference>
<dbReference type="FunFam" id="3.40.50.800:FF:000001">
    <property type="entry name" value="Threonine--tRNA ligase"/>
    <property type="match status" value="1"/>
</dbReference>
<dbReference type="HAMAP" id="MF_00184">
    <property type="entry name" value="Thr_tRNA_synth"/>
    <property type="match status" value="1"/>
</dbReference>
<dbReference type="InterPro" id="IPR018163">
    <property type="entry name" value="Thr/Ala-tRNA-synth_IIc_edit"/>
</dbReference>
<evidence type="ECO:0000256" key="10">
    <source>
        <dbReference type="ARBA" id="ARBA00022917"/>
    </source>
</evidence>
<dbReference type="InterPro" id="IPR006195">
    <property type="entry name" value="aa-tRNA-synth_II"/>
</dbReference>
<dbReference type="InterPro" id="IPR033728">
    <property type="entry name" value="ThrRS_core"/>
</dbReference>
<evidence type="ECO:0000256" key="7">
    <source>
        <dbReference type="ARBA" id="ARBA00022833"/>
    </source>
</evidence>
<dbReference type="InterPro" id="IPR012947">
    <property type="entry name" value="tRNA_SAD"/>
</dbReference>
<sequence length="680" mass="76649">MSELQSTANISVQLPDGSLREVPAGTTPLDIANAISPRLAAAVVVARIRPLAKVTAGEASDSSEESMYAGPTTDADGTRLVDLTTPLTESVELWLLKEQDEASLKVVRHSAAHVMATAILELFPETKLGHGPATDQGFFYDVYRASPFTDADLAAIEARMAEVVARNEPFVRAEEPREKGLEDYEKQGEFMKVHFIERFTKPGEEISLYKNGNFTDFCRGPHVPSTGRVKAFKVMSVAGAYWLGDEKNQQLQRIYGTAFFNDKDLQAHFKRLEEIKARDHRIIGKQMDLYSIQEVAGSGLIFWHPKGGIIRKAMEDWMREECIKRGYNLVYTPHIMRREMWKISGHEENYGENMYPAMELDDAEYRLKPMNCPGHILIYKNSPKSYRDLPVRYAELGNVYRYERSGTMHGLLRVRGFTQDDAHIFCTPSQIEDEIAACIDFAESVLHTFGFQEFKVELSTWDPKDKAFIGSAEKWDGAVGSLTKVLDAKGIPYKTIPGEAAFYGPKIDIKLVDVLGRMWQLSTVQFDWNLPQRFDLTYKGEDGELHQPVMVHRALFGSVERFFGVLIEHYAGAFPLWLAPVQIGLVPISEKHLDYANEVKKQLEEAGLRVELDERNEKMNAKIREFTLQKVPFVLILGDKESNTQSVSVRTRGKGDEGSVSLADFITRAKTLNETNAATL</sequence>
<dbReference type="SUPFAM" id="SSF81271">
    <property type="entry name" value="TGS-like"/>
    <property type="match status" value="1"/>
</dbReference>
<dbReference type="Pfam" id="PF00587">
    <property type="entry name" value="tRNA-synt_2b"/>
    <property type="match status" value="1"/>
</dbReference>
<keyword evidence="3 13" id="KW-0820">tRNA-binding</keyword>
<dbReference type="FunFam" id="3.30.930.10:FF:000002">
    <property type="entry name" value="Threonine--tRNA ligase"/>
    <property type="match status" value="1"/>
</dbReference>
<dbReference type="Gene3D" id="3.30.54.20">
    <property type="match status" value="1"/>
</dbReference>
<dbReference type="NCBIfam" id="TIGR00418">
    <property type="entry name" value="thrS"/>
    <property type="match status" value="1"/>
</dbReference>
<feature type="binding site" evidence="13">
    <location>
        <position position="552"/>
    </location>
    <ligand>
        <name>Zn(2+)</name>
        <dbReference type="ChEBI" id="CHEBI:29105"/>
        <note>catalytic</note>
    </ligand>
</feature>
<reference evidence="18 19" key="1">
    <citation type="submission" date="2016-10" db="EMBL/GenBank/DDBJ databases">
        <authorList>
            <person name="de Groot N.N."/>
        </authorList>
    </citation>
    <scope>NUCLEOTIDE SEQUENCE [LARGE SCALE GENOMIC DNA]</scope>
    <source>
        <strain evidence="18 19">DSM 21001</strain>
    </source>
</reference>
<gene>
    <name evidence="13" type="primary">thrS</name>
    <name evidence="18" type="ORF">SAMN05421771_0681</name>
</gene>